<accession>A0A9N7YCQ6</accession>
<dbReference type="EMBL" id="CADEAL010000490">
    <property type="protein sequence ID" value="CAB1420901.1"/>
    <property type="molecule type" value="Genomic_DNA"/>
</dbReference>
<proteinExistence type="predicted"/>
<dbReference type="AlphaFoldDB" id="A0A9N7YCQ6"/>
<dbReference type="Proteomes" id="UP001153269">
    <property type="component" value="Unassembled WGS sequence"/>
</dbReference>
<organism evidence="1 2">
    <name type="scientific">Pleuronectes platessa</name>
    <name type="common">European plaice</name>
    <dbReference type="NCBI Taxonomy" id="8262"/>
    <lineage>
        <taxon>Eukaryota</taxon>
        <taxon>Metazoa</taxon>
        <taxon>Chordata</taxon>
        <taxon>Craniata</taxon>
        <taxon>Vertebrata</taxon>
        <taxon>Euteleostomi</taxon>
        <taxon>Actinopterygii</taxon>
        <taxon>Neopterygii</taxon>
        <taxon>Teleostei</taxon>
        <taxon>Neoteleostei</taxon>
        <taxon>Acanthomorphata</taxon>
        <taxon>Carangaria</taxon>
        <taxon>Pleuronectiformes</taxon>
        <taxon>Pleuronectoidei</taxon>
        <taxon>Pleuronectidae</taxon>
        <taxon>Pleuronectes</taxon>
    </lineage>
</organism>
<gene>
    <name evidence="1" type="ORF">PLEPLA_LOCUS8778</name>
</gene>
<protein>
    <submittedName>
        <fullName evidence="1">Uncharacterized protein</fullName>
    </submittedName>
</protein>
<evidence type="ECO:0000313" key="1">
    <source>
        <dbReference type="EMBL" id="CAB1420901.1"/>
    </source>
</evidence>
<sequence length="115" mass="11507">MCIKPLGTCRGWGSSGTVGLLSTPTDARRAARLNVFFGGRGRSSSAPPHGIAVGRGAVSLAGVEGGDLLEGTGWRVPGTAVGGSDSGRSLLADHLSYGARWANPPFARGAPSGGF</sequence>
<keyword evidence="2" id="KW-1185">Reference proteome</keyword>
<evidence type="ECO:0000313" key="2">
    <source>
        <dbReference type="Proteomes" id="UP001153269"/>
    </source>
</evidence>
<reference evidence="1" key="1">
    <citation type="submission" date="2020-03" db="EMBL/GenBank/DDBJ databases">
        <authorList>
            <person name="Weist P."/>
        </authorList>
    </citation>
    <scope>NUCLEOTIDE SEQUENCE</scope>
</reference>
<name>A0A9N7YCQ6_PLEPL</name>
<comment type="caution">
    <text evidence="1">The sequence shown here is derived from an EMBL/GenBank/DDBJ whole genome shotgun (WGS) entry which is preliminary data.</text>
</comment>